<name>A0A2G1BWW7_9FLAO</name>
<evidence type="ECO:0000313" key="4">
    <source>
        <dbReference type="Proteomes" id="UP001242342"/>
    </source>
</evidence>
<comment type="caution">
    <text evidence="2">The sequence shown here is derived from an EMBL/GenBank/DDBJ whole genome shotgun (WGS) entry which is preliminary data.</text>
</comment>
<evidence type="ECO:0000313" key="1">
    <source>
        <dbReference type="EMBL" id="MDP2540565.1"/>
    </source>
</evidence>
<gene>
    <name evidence="2" type="ORF">CSC81_03275</name>
    <name evidence="1" type="ORF">Q8W23_03660</name>
</gene>
<dbReference type="Pfam" id="PF01289">
    <property type="entry name" value="Thiol_cytolysin"/>
    <property type="match status" value="1"/>
</dbReference>
<evidence type="ECO:0000313" key="2">
    <source>
        <dbReference type="EMBL" id="PHN98527.1"/>
    </source>
</evidence>
<evidence type="ECO:0000313" key="3">
    <source>
        <dbReference type="Proteomes" id="UP000222163"/>
    </source>
</evidence>
<dbReference type="Proteomes" id="UP000222163">
    <property type="component" value="Unassembled WGS sequence"/>
</dbReference>
<dbReference type="GO" id="GO:0015485">
    <property type="term" value="F:cholesterol binding"/>
    <property type="evidence" value="ECO:0007669"/>
    <property type="project" value="InterPro"/>
</dbReference>
<dbReference type="InterPro" id="IPR036359">
    <property type="entry name" value="Thiol_cytolysin_sf"/>
</dbReference>
<dbReference type="InterPro" id="IPR001869">
    <property type="entry name" value="Thiol_cytolysin"/>
</dbReference>
<dbReference type="EMBL" id="JAUYVU010000002">
    <property type="protein sequence ID" value="MDP2540565.1"/>
    <property type="molecule type" value="Genomic_DNA"/>
</dbReference>
<dbReference type="Gene3D" id="3.30.1040.20">
    <property type="match status" value="1"/>
</dbReference>
<sequence>MKNLKIFGLTLFSIISCQNDDLLHNSEINSSKEQIAQFITSDTPDGIHNLKINELYDNTSSKAKGVAVEENCVDKEVSFTQTDSDFFILDANSSLLWPGNLVAARSIQEGAPVSIPIFGEDRNPLEVRVNVLSGTSASTSRIIEEPTPGKVQDNLNSILNAYYKSEANFPASFDISIQRIHDEKQFQLSLNAGYSGPSVNVSGSFGLDFSTQKTRYAVTLKQRFFTASVSPKEGIIGKNGWLNNNVSPDRLKPYVTDYLEVSEDQQNPSSYIESVTYGKLYTLIYESSSSAKEVEAALNFAYKAVGTEANAELKARYKSIFSESTVKVKQLGGNATSGIASSLAAMANNLDRVVDFLKEGAEVSVNNPGYPISYKVNYTYDNKPFKVSSNLEYIIRECDLTYYDKIRVDPTNVALYGSDHGTSGGELFGRFYVEKYNQELGSWHSVGEKIYWGYGIEDHIGLDYYKFGKKRSVADGEVIDFMVKAKAGERFRIVSVVGECDSGCYVYTDGEKAYNEYEYNLSTKKWEDYTRHNPYVDNYTVGDGFHNQTWNGVRTIVQGDTCYLDYNTYIIN</sequence>
<keyword evidence="4" id="KW-1185">Reference proteome</keyword>
<dbReference type="EMBL" id="PDUU01000003">
    <property type="protein sequence ID" value="PHN98527.1"/>
    <property type="molecule type" value="Genomic_DNA"/>
</dbReference>
<dbReference type="RefSeq" id="WP_099214346.1">
    <property type="nucleotide sequence ID" value="NZ_JAUYVU010000002.1"/>
</dbReference>
<dbReference type="InterPro" id="IPR036363">
    <property type="entry name" value="Thiol_cytolysin_ab_sf"/>
</dbReference>
<dbReference type="Gene3D" id="3.40.30.40">
    <property type="entry name" value="Perfringolysin"/>
    <property type="match status" value="1"/>
</dbReference>
<dbReference type="SUPFAM" id="SSF56978">
    <property type="entry name" value="Perfringolysin"/>
    <property type="match status" value="1"/>
</dbReference>
<organism evidence="2 3">
    <name type="scientific">Tenacibaculum discolor</name>
    <dbReference type="NCBI Taxonomy" id="361581"/>
    <lineage>
        <taxon>Bacteria</taxon>
        <taxon>Pseudomonadati</taxon>
        <taxon>Bacteroidota</taxon>
        <taxon>Flavobacteriia</taxon>
        <taxon>Flavobacteriales</taxon>
        <taxon>Flavobacteriaceae</taxon>
        <taxon>Tenacibaculum</taxon>
    </lineage>
</organism>
<accession>A0A2G1BWW7</accession>
<dbReference type="Gene3D" id="3.90.840.10">
    <property type="entry name" value="Thiol-activated cytolysin superfamily/Thiol-activated cytolysin, alpha-beta domain"/>
    <property type="match status" value="1"/>
</dbReference>
<reference evidence="2" key="2">
    <citation type="submission" date="2017-10" db="EMBL/GenBank/DDBJ databases">
        <authorList>
            <person name="Enke T.N."/>
            <person name="Cordero O.X."/>
        </authorList>
    </citation>
    <scope>NUCLEOTIDE SEQUENCE</scope>
    <source>
        <strain evidence="2">4G03</strain>
    </source>
</reference>
<reference evidence="1 4" key="3">
    <citation type="submission" date="2023-07" db="EMBL/GenBank/DDBJ databases">
        <title>Genome content predicts the carbon catabolic preferences of heterotrophic bacteria.</title>
        <authorList>
            <person name="Gralka M."/>
        </authorList>
    </citation>
    <scope>NUCLEOTIDE SEQUENCE [LARGE SCALE GENOMIC DNA]</scope>
    <source>
        <strain evidence="1 4">4G03</strain>
    </source>
</reference>
<dbReference type="PROSITE" id="PS51257">
    <property type="entry name" value="PROKAR_LIPOPROTEIN"/>
    <property type="match status" value="1"/>
</dbReference>
<reference evidence="2 3" key="1">
    <citation type="journal article" date="2016" name="Nat. Commun.">
        <title>Microbial interactions lead to rapid micro-scale successions on model marine particles.</title>
        <authorList>
            <person name="Datta M.S."/>
            <person name="Sliwerska E."/>
            <person name="Gore J."/>
            <person name="Polz M.F."/>
            <person name="Cordero O.X."/>
        </authorList>
    </citation>
    <scope>NUCLEOTIDE SEQUENCE [LARGE SCALE GENOMIC DNA]</scope>
    <source>
        <strain evidence="2 3">4G03</strain>
    </source>
</reference>
<dbReference type="AlphaFoldDB" id="A0A2G1BWW7"/>
<protein>
    <submittedName>
        <fullName evidence="1">Thiol-activated cytolysin family protein</fullName>
    </submittedName>
</protein>
<dbReference type="Proteomes" id="UP001242342">
    <property type="component" value="Unassembled WGS sequence"/>
</dbReference>
<proteinExistence type="predicted"/>